<dbReference type="InterPro" id="IPR042099">
    <property type="entry name" value="ANL_N_sf"/>
</dbReference>
<dbReference type="PANTHER" id="PTHR43272:SF33">
    <property type="entry name" value="AMP-BINDING DOMAIN-CONTAINING PROTEIN-RELATED"/>
    <property type="match status" value="1"/>
</dbReference>
<protein>
    <submittedName>
        <fullName evidence="4">AMP-binding protein</fullName>
    </submittedName>
</protein>
<reference evidence="4 5" key="1">
    <citation type="submission" date="2020-08" db="EMBL/GenBank/DDBJ databases">
        <title>Genome public.</title>
        <authorList>
            <person name="Liu C."/>
            <person name="Sun Q."/>
        </authorList>
    </citation>
    <scope>NUCLEOTIDE SEQUENCE [LARGE SCALE GENOMIC DNA]</scope>
    <source>
        <strain evidence="4 5">NSJ-56</strain>
    </source>
</reference>
<organism evidence="4 5">
    <name type="scientific">Butyricimonas hominis</name>
    <dbReference type="NCBI Taxonomy" id="2763032"/>
    <lineage>
        <taxon>Bacteria</taxon>
        <taxon>Pseudomonadati</taxon>
        <taxon>Bacteroidota</taxon>
        <taxon>Bacteroidia</taxon>
        <taxon>Bacteroidales</taxon>
        <taxon>Odoribacteraceae</taxon>
        <taxon>Butyricimonas</taxon>
    </lineage>
</organism>
<comment type="caution">
    <text evidence="4">The sequence shown here is derived from an EMBL/GenBank/DDBJ whole genome shotgun (WGS) entry which is preliminary data.</text>
</comment>
<dbReference type="PANTHER" id="PTHR43272">
    <property type="entry name" value="LONG-CHAIN-FATTY-ACID--COA LIGASE"/>
    <property type="match status" value="1"/>
</dbReference>
<feature type="domain" description="AMP-dependent synthetase/ligase" evidence="3">
    <location>
        <begin position="11"/>
        <end position="442"/>
    </location>
</feature>
<evidence type="ECO:0000256" key="2">
    <source>
        <dbReference type="ARBA" id="ARBA00022840"/>
    </source>
</evidence>
<dbReference type="SUPFAM" id="SSF56801">
    <property type="entry name" value="Acetyl-CoA synthetase-like"/>
    <property type="match status" value="1"/>
</dbReference>
<dbReference type="InterPro" id="IPR000873">
    <property type="entry name" value="AMP-dep_synth/lig_dom"/>
</dbReference>
<dbReference type="Proteomes" id="UP000646484">
    <property type="component" value="Unassembled WGS sequence"/>
</dbReference>
<keyword evidence="1" id="KW-0547">Nucleotide-binding</keyword>
<evidence type="ECO:0000259" key="3">
    <source>
        <dbReference type="Pfam" id="PF00501"/>
    </source>
</evidence>
<evidence type="ECO:0000313" key="5">
    <source>
        <dbReference type="Proteomes" id="UP000646484"/>
    </source>
</evidence>
<dbReference type="EMBL" id="JACOOH010000004">
    <property type="protein sequence ID" value="MBC5621278.1"/>
    <property type="molecule type" value="Genomic_DNA"/>
</dbReference>
<sequence length="639" mass="72855">MKDMKTIIDLFERSCEMFPDRPYLWEKKDGEYRATTYTGVKREVMNFAGALCMLGLERGERVALLSEGCNKWAYSELGMLYAGGVNVPLSIKLTDGEIVFRIEHSQARFLVVSSNFLNRVKGIEDRVQGVEKIIVLDSAVNEGRYIGFEELQRKGEEWLAGHRNELDERVKAIDERDLVNISYTSGTTAEPKGIMLSHRNYVTNVLQSDSLIRIPDYYKVLLFLPWDHSFAHTVGLYSFMYNGASVASVDYGQSGMEYLRNIPVNLQEVQPHILLSVPALAKNFRKNIEAGIRAQGRFTERLYRTGLRLVYKYNGFGDDRGKGWRCLLKPLVKLWDAVLFSKIRKQVFGRNLRFFVGGGALLDIELQRYYAALGVPMFQGYGLSEASPVISSNTPGRHRFGSSGTLVKPMDILICDEDGKPLPHGQKGELWIRGGNVMEGYWRNEKSTAETVVDDWLHTGDLGYLDEAGWLYVLGRFKSLLIANDGEKYSPEGIEETIAEQSGYIDYCILYNNQSPYTAGLIVPNKAALREYVGKRNMEPDSPDSYRLMIKKLQEELMAYRVGGRYANLFPERWLPAVVAILPEPLTEQNGMINSTMKVVRTRVYDHFKEEIDYLYTPEGKDMANRHNLQNLKRIMNKI</sequence>
<evidence type="ECO:0000256" key="1">
    <source>
        <dbReference type="ARBA" id="ARBA00022741"/>
    </source>
</evidence>
<keyword evidence="5" id="KW-1185">Reference proteome</keyword>
<dbReference type="Gene3D" id="3.40.50.12780">
    <property type="entry name" value="N-terminal domain of ligase-like"/>
    <property type="match status" value="1"/>
</dbReference>
<dbReference type="Pfam" id="PF00501">
    <property type="entry name" value="AMP-binding"/>
    <property type="match status" value="1"/>
</dbReference>
<accession>A0ABR7D023</accession>
<name>A0ABR7D023_9BACT</name>
<keyword evidence="2" id="KW-0067">ATP-binding</keyword>
<evidence type="ECO:0000313" key="4">
    <source>
        <dbReference type="EMBL" id="MBC5621278.1"/>
    </source>
</evidence>
<gene>
    <name evidence="4" type="ORF">H8S64_09225</name>
</gene>
<proteinExistence type="predicted"/>